<dbReference type="Proteomes" id="UP001283361">
    <property type="component" value="Unassembled WGS sequence"/>
</dbReference>
<dbReference type="AlphaFoldDB" id="A0AAE1ACS9"/>
<reference evidence="1" key="1">
    <citation type="journal article" date="2023" name="G3 (Bethesda)">
        <title>A reference genome for the long-term kleptoplast-retaining sea slug Elysia crispata morphotype clarki.</title>
        <authorList>
            <person name="Eastman K.E."/>
            <person name="Pendleton A.L."/>
            <person name="Shaikh M.A."/>
            <person name="Suttiyut T."/>
            <person name="Ogas R."/>
            <person name="Tomko P."/>
            <person name="Gavelis G."/>
            <person name="Widhalm J.R."/>
            <person name="Wisecaver J.H."/>
        </authorList>
    </citation>
    <scope>NUCLEOTIDE SEQUENCE</scope>
    <source>
        <strain evidence="1">ECLA1</strain>
    </source>
</reference>
<proteinExistence type="predicted"/>
<gene>
    <name evidence="1" type="ORF">RRG08_048628</name>
</gene>
<evidence type="ECO:0000313" key="1">
    <source>
        <dbReference type="EMBL" id="KAK3785494.1"/>
    </source>
</evidence>
<evidence type="ECO:0000313" key="2">
    <source>
        <dbReference type="Proteomes" id="UP001283361"/>
    </source>
</evidence>
<keyword evidence="2" id="KW-1185">Reference proteome</keyword>
<organism evidence="1 2">
    <name type="scientific">Elysia crispata</name>
    <name type="common">lettuce slug</name>
    <dbReference type="NCBI Taxonomy" id="231223"/>
    <lineage>
        <taxon>Eukaryota</taxon>
        <taxon>Metazoa</taxon>
        <taxon>Spiralia</taxon>
        <taxon>Lophotrochozoa</taxon>
        <taxon>Mollusca</taxon>
        <taxon>Gastropoda</taxon>
        <taxon>Heterobranchia</taxon>
        <taxon>Euthyneura</taxon>
        <taxon>Panpulmonata</taxon>
        <taxon>Sacoglossa</taxon>
        <taxon>Placobranchoidea</taxon>
        <taxon>Plakobranchidae</taxon>
        <taxon>Elysia</taxon>
    </lineage>
</organism>
<name>A0AAE1ACS9_9GAST</name>
<dbReference type="EMBL" id="JAWDGP010002127">
    <property type="protein sequence ID" value="KAK3785494.1"/>
    <property type="molecule type" value="Genomic_DNA"/>
</dbReference>
<comment type="caution">
    <text evidence="1">The sequence shown here is derived from an EMBL/GenBank/DDBJ whole genome shotgun (WGS) entry which is preliminary data.</text>
</comment>
<protein>
    <submittedName>
        <fullName evidence="1">Uncharacterized protein</fullName>
    </submittedName>
</protein>
<sequence>MAACRDSRCTNKKQDVNETMTDICGRTGNKGELAKPESGEFRKQHRDRCYENSIAVLFRRFCWEIMF</sequence>
<accession>A0AAE1ACS9</accession>